<dbReference type="STRING" id="460.Lstg_2773"/>
<evidence type="ECO:0000313" key="4">
    <source>
        <dbReference type="Proteomes" id="UP000255110"/>
    </source>
</evidence>
<dbReference type="EMBL" id="UGOY01000001">
    <property type="protein sequence ID" value="STY23934.1"/>
    <property type="molecule type" value="Genomic_DNA"/>
</dbReference>
<dbReference type="Proteomes" id="UP000054820">
    <property type="component" value="Unassembled WGS sequence"/>
</dbReference>
<evidence type="ECO:0000313" key="3">
    <source>
        <dbReference type="Proteomes" id="UP000054820"/>
    </source>
</evidence>
<reference evidence="2 4" key="2">
    <citation type="submission" date="2018-06" db="EMBL/GenBank/DDBJ databases">
        <authorList>
            <consortium name="Pathogen Informatics"/>
            <person name="Doyle S."/>
        </authorList>
    </citation>
    <scope>NUCLEOTIDE SEQUENCE [LARGE SCALE GENOMIC DNA]</scope>
    <source>
        <strain evidence="2 4">NCTC11991</strain>
    </source>
</reference>
<protein>
    <submittedName>
        <fullName evidence="2">Uncharacterized protein</fullName>
    </submittedName>
</protein>
<sequence length="80" mass="8868">MFKKTDGQIGEPSPVAKLKKNFLNGVSKDKATYDLVDMGVNPNRFLKNKSVSEKKLQTLPLLAEGETEEKEDEAVSKNCP</sequence>
<accession>A0A378LB39</accession>
<gene>
    <name evidence="1" type="ORF">Lstg_2773</name>
    <name evidence="2" type="ORF">NCTC11991_02545</name>
</gene>
<dbReference type="AlphaFoldDB" id="A0A378LB39"/>
<reference evidence="1 3" key="1">
    <citation type="submission" date="2015-11" db="EMBL/GenBank/DDBJ databases">
        <title>Genomic analysis of 38 Legionella species identifies large and diverse effector repertoires.</title>
        <authorList>
            <person name="Burstein D."/>
            <person name="Amaro F."/>
            <person name="Zusman T."/>
            <person name="Lifshitz Z."/>
            <person name="Cohen O."/>
            <person name="Gilbert J.A."/>
            <person name="Pupko T."/>
            <person name="Shuman H.A."/>
            <person name="Segal G."/>
        </authorList>
    </citation>
    <scope>NUCLEOTIDE SEQUENCE [LARGE SCALE GENOMIC DNA]</scope>
    <source>
        <strain evidence="1 3">SC-18-C9</strain>
    </source>
</reference>
<dbReference type="EMBL" id="LNYZ01000029">
    <property type="protein sequence ID" value="KTD71917.1"/>
    <property type="molecule type" value="Genomic_DNA"/>
</dbReference>
<dbReference type="RefSeq" id="WP_058478299.1">
    <property type="nucleotide sequence ID" value="NZ_CAAAIO010000037.1"/>
</dbReference>
<dbReference type="Proteomes" id="UP000255110">
    <property type="component" value="Unassembled WGS sequence"/>
</dbReference>
<evidence type="ECO:0000313" key="1">
    <source>
        <dbReference type="EMBL" id="KTD71917.1"/>
    </source>
</evidence>
<keyword evidence="3" id="KW-1185">Reference proteome</keyword>
<name>A0A378LB39_9GAMM</name>
<proteinExistence type="predicted"/>
<dbReference type="OrthoDB" id="9979576at2"/>
<organism evidence="2 4">
    <name type="scientific">Legionella steigerwaltii</name>
    <dbReference type="NCBI Taxonomy" id="460"/>
    <lineage>
        <taxon>Bacteria</taxon>
        <taxon>Pseudomonadati</taxon>
        <taxon>Pseudomonadota</taxon>
        <taxon>Gammaproteobacteria</taxon>
        <taxon>Legionellales</taxon>
        <taxon>Legionellaceae</taxon>
        <taxon>Legionella</taxon>
    </lineage>
</organism>
<evidence type="ECO:0000313" key="2">
    <source>
        <dbReference type="EMBL" id="STY23934.1"/>
    </source>
</evidence>